<organism evidence="3 4">
    <name type="scientific">Populus euphratica</name>
    <name type="common">Euphrates poplar</name>
    <dbReference type="NCBI Taxonomy" id="75702"/>
    <lineage>
        <taxon>Eukaryota</taxon>
        <taxon>Viridiplantae</taxon>
        <taxon>Streptophyta</taxon>
        <taxon>Embryophyta</taxon>
        <taxon>Tracheophyta</taxon>
        <taxon>Spermatophyta</taxon>
        <taxon>Magnoliopsida</taxon>
        <taxon>eudicotyledons</taxon>
        <taxon>Gunneridae</taxon>
        <taxon>Pentapetalae</taxon>
        <taxon>rosids</taxon>
        <taxon>fabids</taxon>
        <taxon>Malpighiales</taxon>
        <taxon>Salicaceae</taxon>
        <taxon>Saliceae</taxon>
        <taxon>Populus</taxon>
    </lineage>
</organism>
<dbReference type="InterPro" id="IPR046357">
    <property type="entry name" value="PPIase_dom_sf"/>
</dbReference>
<evidence type="ECO:0000256" key="1">
    <source>
        <dbReference type="ARBA" id="ARBA00029569"/>
    </source>
</evidence>
<dbReference type="GO" id="GO:0003755">
    <property type="term" value="F:peptidyl-prolyl cis-trans isomerase activity"/>
    <property type="evidence" value="ECO:0007669"/>
    <property type="project" value="InterPro"/>
</dbReference>
<dbReference type="PANTHER" id="PTHR47833">
    <property type="entry name" value="PHOTOSYNTHETIC NDH SUBUNIT OF LUMENAL LOCATION 4, CHLOROPLASTIC"/>
    <property type="match status" value="1"/>
</dbReference>
<dbReference type="KEGG" id="peu:105124422"/>
<dbReference type="AlphaFoldDB" id="A0AAJ6U5L0"/>
<dbReference type="InterPro" id="IPR044183">
    <property type="entry name" value="PNSL4/FKBP13-like"/>
</dbReference>
<sequence>MPSQASTKATTRIREVFYNYSFCKSFLDVTLQLQLRATAEEAPCELTVTPSGLAFFEKTVGSGPEAVKGQLVKAHHVGKLESGKIFDSSHNRGKPLTGVCCAFEACPYKRKLKLRKIY</sequence>
<protein>
    <recommendedName>
        <fullName evidence="1">Rotamase</fullName>
    </recommendedName>
</protein>
<dbReference type="Pfam" id="PF00254">
    <property type="entry name" value="FKBP_C"/>
    <property type="match status" value="1"/>
</dbReference>
<feature type="domain" description="PPIase FKBP-type" evidence="2">
    <location>
        <begin position="64"/>
        <end position="97"/>
    </location>
</feature>
<dbReference type="GO" id="GO:0009507">
    <property type="term" value="C:chloroplast"/>
    <property type="evidence" value="ECO:0007669"/>
    <property type="project" value="InterPro"/>
</dbReference>
<dbReference type="RefSeq" id="XP_011022745.1">
    <property type="nucleotide sequence ID" value="XM_011024443.1"/>
</dbReference>
<name>A0AAJ6U5L0_POPEU</name>
<dbReference type="SUPFAM" id="SSF54534">
    <property type="entry name" value="FKBP-like"/>
    <property type="match status" value="1"/>
</dbReference>
<dbReference type="Proteomes" id="UP000694918">
    <property type="component" value="Unplaced"/>
</dbReference>
<proteinExistence type="predicted"/>
<reference evidence="4" key="1">
    <citation type="submission" date="2025-08" db="UniProtKB">
        <authorList>
            <consortium name="RefSeq"/>
        </authorList>
    </citation>
    <scope>IDENTIFICATION</scope>
</reference>
<evidence type="ECO:0000313" key="3">
    <source>
        <dbReference type="Proteomes" id="UP000694918"/>
    </source>
</evidence>
<dbReference type="InterPro" id="IPR001179">
    <property type="entry name" value="PPIase_FKBP_dom"/>
</dbReference>
<evidence type="ECO:0000259" key="2">
    <source>
        <dbReference type="Pfam" id="PF00254"/>
    </source>
</evidence>
<evidence type="ECO:0000313" key="4">
    <source>
        <dbReference type="RefSeq" id="XP_011022745.1"/>
    </source>
</evidence>
<dbReference type="PANTHER" id="PTHR47833:SF2">
    <property type="entry name" value="PEPTIDYLPROLYL ISOMERASE"/>
    <property type="match status" value="1"/>
</dbReference>
<dbReference type="GeneID" id="105124422"/>
<keyword evidence="3" id="KW-1185">Reference proteome</keyword>
<accession>A0AAJ6U5L0</accession>
<gene>
    <name evidence="4" type="primary">LOC105124422</name>
</gene>
<dbReference type="Gene3D" id="3.10.50.40">
    <property type="match status" value="1"/>
</dbReference>